<dbReference type="OMA" id="EIMTRTT"/>
<dbReference type="Proteomes" id="UP001142055">
    <property type="component" value="Chromosome 3"/>
</dbReference>
<evidence type="ECO:0000256" key="6">
    <source>
        <dbReference type="ARBA" id="ARBA00022583"/>
    </source>
</evidence>
<evidence type="ECO:0000259" key="13">
    <source>
        <dbReference type="PROSITE" id="PS51021"/>
    </source>
</evidence>
<dbReference type="InterPro" id="IPR050384">
    <property type="entry name" value="Endophilin_SH3RF"/>
</dbReference>
<feature type="compositionally biased region" description="Polar residues" evidence="11">
    <location>
        <begin position="342"/>
        <end position="361"/>
    </location>
</feature>
<dbReference type="GO" id="GO:0098793">
    <property type="term" value="C:presynapse"/>
    <property type="evidence" value="ECO:0007669"/>
    <property type="project" value="TreeGrafter"/>
</dbReference>
<keyword evidence="5 10" id="KW-0728">SH3 domain</keyword>
<gene>
    <name evidence="14" type="ORF">RDWZM_008317</name>
</gene>
<feature type="domain" description="BAR" evidence="13">
    <location>
        <begin position="18"/>
        <end position="250"/>
    </location>
</feature>
<dbReference type="CDD" id="cd07592">
    <property type="entry name" value="BAR_Endophilin_A"/>
    <property type="match status" value="1"/>
</dbReference>
<evidence type="ECO:0000313" key="14">
    <source>
        <dbReference type="EMBL" id="KAJ6217160.1"/>
    </source>
</evidence>
<dbReference type="InterPro" id="IPR035824">
    <property type="entry name" value="Endophilin_A_SH3"/>
</dbReference>
<dbReference type="Pfam" id="PF03114">
    <property type="entry name" value="BAR"/>
    <property type="match status" value="1"/>
</dbReference>
<feature type="domain" description="SH3" evidence="12">
    <location>
        <begin position="444"/>
        <end position="503"/>
    </location>
</feature>
<dbReference type="CDD" id="cd11803">
    <property type="entry name" value="SH3_Endophilin_A"/>
    <property type="match status" value="1"/>
</dbReference>
<dbReference type="Gene3D" id="1.20.1270.60">
    <property type="entry name" value="Arfaptin homology (AH) domain/BAR domain"/>
    <property type="match status" value="1"/>
</dbReference>
<feature type="compositionally biased region" description="Low complexity" evidence="11">
    <location>
        <begin position="295"/>
        <end position="311"/>
    </location>
</feature>
<comment type="similarity">
    <text evidence="3">Belongs to the endophilin family.</text>
</comment>
<sequence>MALAGLKKQFNKANQYMSEKIGGAEGTKFTDDYTNLERKTDMTNELVDELINKTKEYLQPNPASRTKLMVSSKLKGVPGKPHSYPQPEGVLGEVMCKYGKDLGDESNFAQSLIEMGEAMKELSEVKYALEDNVKQNFLEPLTHLQAKDLKDVLFHRKKLEGRRLDYDCKKRKRQKGTHITEEEIKLAEDKFEESFNLASMGMHNLLQNEIEQLSQICVLAESLYEYHTQCANVLESLNSRLMEIKNEAAQRSFQPYVPMKLQDLKLIVPSIGGLDDLSPGDTHMNGSNNSKFHHTTSYNHNNNNHITQTHNSQYQSRTNEPRSSLYPNLHGSNSSSSSSSSWANRSKGTTTNNHRSNGVTNSTTAYLLSGKAAAQRSHLRSSFSKSIPNVSDLGVNNNSHNYFDSDRISNSSNPNSFDLLGSIENETTSPLPSPVRSPARTPTERGPSATALYDFDAENENELSFKEGDLIQLVSKIDENWYEGSVNGRTGLFPVSYVQVVVPLQSNGR</sequence>
<dbReference type="PRINTS" id="PR00452">
    <property type="entry name" value="SH3DOMAIN"/>
</dbReference>
<keyword evidence="6" id="KW-0254">Endocytosis</keyword>
<dbReference type="PROSITE" id="PS50002">
    <property type="entry name" value="SH3"/>
    <property type="match status" value="1"/>
</dbReference>
<dbReference type="GO" id="GO:0016020">
    <property type="term" value="C:membrane"/>
    <property type="evidence" value="ECO:0007669"/>
    <property type="project" value="UniProtKB-SubCell"/>
</dbReference>
<evidence type="ECO:0000256" key="11">
    <source>
        <dbReference type="SAM" id="MobiDB-lite"/>
    </source>
</evidence>
<evidence type="ECO:0000256" key="4">
    <source>
        <dbReference type="ARBA" id="ARBA00018286"/>
    </source>
</evidence>
<dbReference type="Gene3D" id="2.30.30.40">
    <property type="entry name" value="SH3 Domains"/>
    <property type="match status" value="1"/>
</dbReference>
<keyword evidence="7" id="KW-0175">Coiled coil</keyword>
<evidence type="ECO:0000256" key="9">
    <source>
        <dbReference type="ARBA" id="ARBA00030140"/>
    </source>
</evidence>
<protein>
    <recommendedName>
        <fullName evidence="4">Endophilin-A</fullName>
    </recommendedName>
    <alternativeName>
        <fullName evidence="9">SH3 domain-containing GRB2-like protein</fullName>
    </alternativeName>
</protein>
<comment type="subcellular location">
    <subcellularLocation>
        <location evidence="2">Membrane</location>
        <topology evidence="2">Peripheral membrane protein</topology>
    </subcellularLocation>
</comment>
<feature type="region of interest" description="Disordered" evidence="11">
    <location>
        <begin position="421"/>
        <end position="447"/>
    </location>
</feature>
<dbReference type="PANTHER" id="PTHR14167">
    <property type="entry name" value="SH3 DOMAIN-CONTAINING"/>
    <property type="match status" value="1"/>
</dbReference>
<dbReference type="SUPFAM" id="SSF50044">
    <property type="entry name" value="SH3-domain"/>
    <property type="match status" value="1"/>
</dbReference>
<dbReference type="SMART" id="SM00326">
    <property type="entry name" value="SH3"/>
    <property type="match status" value="1"/>
</dbReference>
<dbReference type="InterPro" id="IPR001452">
    <property type="entry name" value="SH3_domain"/>
</dbReference>
<dbReference type="InterPro" id="IPR036028">
    <property type="entry name" value="SH3-like_dom_sf"/>
</dbReference>
<evidence type="ECO:0000313" key="15">
    <source>
        <dbReference type="Proteomes" id="UP001142055"/>
    </source>
</evidence>
<dbReference type="GO" id="GO:0005737">
    <property type="term" value="C:cytoplasm"/>
    <property type="evidence" value="ECO:0007669"/>
    <property type="project" value="InterPro"/>
</dbReference>
<evidence type="ECO:0000256" key="10">
    <source>
        <dbReference type="PROSITE-ProRule" id="PRU00192"/>
    </source>
</evidence>
<evidence type="ECO:0000256" key="7">
    <source>
        <dbReference type="ARBA" id="ARBA00023054"/>
    </source>
</evidence>
<dbReference type="GO" id="GO:0016191">
    <property type="term" value="P:synaptic vesicle uncoating"/>
    <property type="evidence" value="ECO:0007669"/>
    <property type="project" value="TreeGrafter"/>
</dbReference>
<comment type="caution">
    <text evidence="14">The sequence shown here is derived from an EMBL/GenBank/DDBJ whole genome shotgun (WGS) entry which is preliminary data.</text>
</comment>
<feature type="region of interest" description="Disordered" evidence="11">
    <location>
        <begin position="278"/>
        <end position="361"/>
    </location>
</feature>
<dbReference type="SMART" id="SM00721">
    <property type="entry name" value="BAR"/>
    <property type="match status" value="1"/>
</dbReference>
<dbReference type="SUPFAM" id="SSF103657">
    <property type="entry name" value="BAR/IMD domain-like"/>
    <property type="match status" value="1"/>
</dbReference>
<dbReference type="PANTHER" id="PTHR14167:SF81">
    <property type="entry name" value="ENDOPHILIN-A"/>
    <property type="match status" value="1"/>
</dbReference>
<feature type="compositionally biased region" description="Low complexity" evidence="11">
    <location>
        <begin position="332"/>
        <end position="341"/>
    </location>
</feature>
<evidence type="ECO:0000256" key="3">
    <source>
        <dbReference type="ARBA" id="ARBA00006697"/>
    </source>
</evidence>
<dbReference type="AlphaFoldDB" id="A0A9Q0M493"/>
<reference evidence="14" key="1">
    <citation type="submission" date="2022-12" db="EMBL/GenBank/DDBJ databases">
        <title>Genome assemblies of Blomia tropicalis.</title>
        <authorList>
            <person name="Cui Y."/>
        </authorList>
    </citation>
    <scope>NUCLEOTIDE SEQUENCE</scope>
    <source>
        <tissue evidence="14">Adult mites</tissue>
    </source>
</reference>
<organism evidence="14 15">
    <name type="scientific">Blomia tropicalis</name>
    <name type="common">Mite</name>
    <dbReference type="NCBI Taxonomy" id="40697"/>
    <lineage>
        <taxon>Eukaryota</taxon>
        <taxon>Metazoa</taxon>
        <taxon>Ecdysozoa</taxon>
        <taxon>Arthropoda</taxon>
        <taxon>Chelicerata</taxon>
        <taxon>Arachnida</taxon>
        <taxon>Acari</taxon>
        <taxon>Acariformes</taxon>
        <taxon>Sarcoptiformes</taxon>
        <taxon>Astigmata</taxon>
        <taxon>Glycyphagoidea</taxon>
        <taxon>Echimyopodidae</taxon>
        <taxon>Blomia</taxon>
    </lineage>
</organism>
<feature type="compositionally biased region" description="Polar residues" evidence="11">
    <location>
        <begin position="312"/>
        <end position="326"/>
    </location>
</feature>
<dbReference type="Pfam" id="PF00018">
    <property type="entry name" value="SH3_1"/>
    <property type="match status" value="1"/>
</dbReference>
<comment type="function">
    <text evidence="1">Required presynaptically at the neuromuscular junction. Implicated in synaptic vesicle endocytosis.</text>
</comment>
<dbReference type="InterPro" id="IPR004148">
    <property type="entry name" value="BAR_dom"/>
</dbReference>
<dbReference type="PRINTS" id="PR00499">
    <property type="entry name" value="P67PHOX"/>
</dbReference>
<dbReference type="GO" id="GO:0098978">
    <property type="term" value="C:glutamatergic synapse"/>
    <property type="evidence" value="ECO:0007669"/>
    <property type="project" value="TreeGrafter"/>
</dbReference>
<evidence type="ECO:0000256" key="5">
    <source>
        <dbReference type="ARBA" id="ARBA00022443"/>
    </source>
</evidence>
<accession>A0A9Q0M493</accession>
<dbReference type="EMBL" id="JAPWDV010000003">
    <property type="protein sequence ID" value="KAJ6217160.1"/>
    <property type="molecule type" value="Genomic_DNA"/>
</dbReference>
<dbReference type="PROSITE" id="PS51021">
    <property type="entry name" value="BAR"/>
    <property type="match status" value="1"/>
</dbReference>
<evidence type="ECO:0000256" key="8">
    <source>
        <dbReference type="ARBA" id="ARBA00023136"/>
    </source>
</evidence>
<evidence type="ECO:0000259" key="12">
    <source>
        <dbReference type="PROSITE" id="PS50002"/>
    </source>
</evidence>
<keyword evidence="8" id="KW-0472">Membrane</keyword>
<dbReference type="InterPro" id="IPR027267">
    <property type="entry name" value="AH/BAR_dom_sf"/>
</dbReference>
<proteinExistence type="inferred from homology"/>
<evidence type="ECO:0000256" key="1">
    <source>
        <dbReference type="ARBA" id="ARBA00003037"/>
    </source>
</evidence>
<evidence type="ECO:0000256" key="2">
    <source>
        <dbReference type="ARBA" id="ARBA00004170"/>
    </source>
</evidence>
<dbReference type="FunFam" id="2.30.30.40:FF:000072">
    <property type="entry name" value="Unconventional Myosin IB"/>
    <property type="match status" value="1"/>
</dbReference>
<name>A0A9Q0M493_BLOTA</name>
<keyword evidence="15" id="KW-1185">Reference proteome</keyword>